<comment type="similarity">
    <text evidence="1">Belongs to the CdaR family.</text>
</comment>
<evidence type="ECO:0000259" key="2">
    <source>
        <dbReference type="Pfam" id="PF13556"/>
    </source>
</evidence>
<dbReference type="RefSeq" id="WP_146917996.1">
    <property type="nucleotide sequence ID" value="NZ_CP042430.1"/>
</dbReference>
<dbReference type="Gene3D" id="1.10.10.2840">
    <property type="entry name" value="PucR C-terminal helix-turn-helix domain"/>
    <property type="match status" value="1"/>
</dbReference>
<dbReference type="Pfam" id="PF13556">
    <property type="entry name" value="HTH_30"/>
    <property type="match status" value="1"/>
</dbReference>
<gene>
    <name evidence="4" type="ORF">FSW04_07775</name>
</gene>
<feature type="domain" description="PucR C-terminal helix-turn-helix" evidence="2">
    <location>
        <begin position="331"/>
        <end position="389"/>
    </location>
</feature>
<evidence type="ECO:0000259" key="3">
    <source>
        <dbReference type="Pfam" id="PF17853"/>
    </source>
</evidence>
<proteinExistence type="inferred from homology"/>
<evidence type="ECO:0000313" key="5">
    <source>
        <dbReference type="Proteomes" id="UP000321805"/>
    </source>
</evidence>
<dbReference type="AlphaFoldDB" id="A0A5B8U360"/>
<dbReference type="PANTHER" id="PTHR33744:SF1">
    <property type="entry name" value="DNA-BINDING TRANSCRIPTIONAL ACTIVATOR ADER"/>
    <property type="match status" value="1"/>
</dbReference>
<dbReference type="Pfam" id="PF17853">
    <property type="entry name" value="GGDEF_2"/>
    <property type="match status" value="1"/>
</dbReference>
<sequence>MSTPAPRTPAGIDLEALDSITDAVESGAGLPEVIRAAARALDASLALTDAASTVLAVAARSPADERSLMSDADGVDVVDLRVADEPVGQLRVRARSDAEASPMVLRLVTALVASEVQRVRAPARASEQAVIEFVHDLLGRRLTDGDDVLARAEAIGLDVAPGASVLVVRAQLHVTTEEGWRERVVTAAERGARAAVPGAIASSSGRPEAPGAEVVILLPSAEAADAERASGSVLRELQASLTGHTFALGRSRVAGGPAELGRAANEALLAANVAEADGDADDGQRILAFDDTGAYRLLLSAMSEDPAELQRFYAETIEPLVAYDDQYETELVSTVEAFLDADGNVAGTAQRLFTHRHTIRYRLERVRELSGLDVGSTDGREKLSLGLKAMRVLGIAARGGPASEQGAGGGRVPRRS</sequence>
<dbReference type="Proteomes" id="UP000321805">
    <property type="component" value="Chromosome"/>
</dbReference>
<keyword evidence="5" id="KW-1185">Reference proteome</keyword>
<dbReference type="InterPro" id="IPR041522">
    <property type="entry name" value="CdaR_GGDEF"/>
</dbReference>
<feature type="domain" description="CdaR GGDEF-like" evidence="3">
    <location>
        <begin position="145"/>
        <end position="273"/>
    </location>
</feature>
<dbReference type="InterPro" id="IPR051448">
    <property type="entry name" value="CdaR-like_regulators"/>
</dbReference>
<dbReference type="OrthoDB" id="5241664at2"/>
<name>A0A5B8U360_9ACTN</name>
<protein>
    <recommendedName>
        <fullName evidence="6">PucR family transcriptional regulator</fullName>
    </recommendedName>
</protein>
<dbReference type="PANTHER" id="PTHR33744">
    <property type="entry name" value="CARBOHYDRATE DIACID REGULATOR"/>
    <property type="match status" value="1"/>
</dbReference>
<dbReference type="InterPro" id="IPR042070">
    <property type="entry name" value="PucR_C-HTH_sf"/>
</dbReference>
<accession>A0A5B8U360</accession>
<evidence type="ECO:0000313" key="4">
    <source>
        <dbReference type="EMBL" id="QEC47487.1"/>
    </source>
</evidence>
<dbReference type="InterPro" id="IPR025736">
    <property type="entry name" value="PucR_C-HTH_dom"/>
</dbReference>
<dbReference type="KEGG" id="bsol:FSW04_07775"/>
<evidence type="ECO:0008006" key="6">
    <source>
        <dbReference type="Google" id="ProtNLM"/>
    </source>
</evidence>
<evidence type="ECO:0000256" key="1">
    <source>
        <dbReference type="ARBA" id="ARBA00006754"/>
    </source>
</evidence>
<reference evidence="4 5" key="1">
    <citation type="journal article" date="2018" name="J. Microbiol.">
        <title>Baekduia soli gen. nov., sp. nov., a novel bacterium isolated from the soil of Baekdu Mountain and proposal of a novel family name, Baekduiaceae fam. nov.</title>
        <authorList>
            <person name="An D.S."/>
            <person name="Siddiqi M.Z."/>
            <person name="Kim K.H."/>
            <person name="Yu H.S."/>
            <person name="Im W.T."/>
        </authorList>
    </citation>
    <scope>NUCLEOTIDE SEQUENCE [LARGE SCALE GENOMIC DNA]</scope>
    <source>
        <strain evidence="4 5">BR7-21</strain>
    </source>
</reference>
<dbReference type="EMBL" id="CP042430">
    <property type="protein sequence ID" value="QEC47487.1"/>
    <property type="molecule type" value="Genomic_DNA"/>
</dbReference>
<organism evidence="4 5">
    <name type="scientific">Baekduia soli</name>
    <dbReference type="NCBI Taxonomy" id="496014"/>
    <lineage>
        <taxon>Bacteria</taxon>
        <taxon>Bacillati</taxon>
        <taxon>Actinomycetota</taxon>
        <taxon>Thermoleophilia</taxon>
        <taxon>Solirubrobacterales</taxon>
        <taxon>Baekduiaceae</taxon>
        <taxon>Baekduia</taxon>
    </lineage>
</organism>